<evidence type="ECO:0000256" key="2">
    <source>
        <dbReference type="SAM" id="Phobius"/>
    </source>
</evidence>
<dbReference type="Proteomes" id="UP000256388">
    <property type="component" value="Unassembled WGS sequence"/>
</dbReference>
<feature type="domain" description="FHA" evidence="4">
    <location>
        <begin position="548"/>
        <end position="599"/>
    </location>
</feature>
<dbReference type="SMART" id="SM00240">
    <property type="entry name" value="FHA"/>
    <property type="match status" value="1"/>
</dbReference>
<sequence>MFHFRSVIKKLVLITLCLSSLLVFTTPLQAQSSLTLSMAAPDLSQFPKITLFLDASDSQKKFVYGMDLNNFSVFEDGVQRTVNEVQQLEPGLHTIIALNLGATLSNRANTAVPTRYEETIFTIASWLTGIQSIAANQYSLTSNEGTLIEKSQEKTTFTNTLQNYKPNLFNFEPSLASLSSALDVAAKPSLVEQSKQAILYITPLPLDQDLGKIATLQARAQEIGVPVNVWLVAPDTAANAPAVQYLNQLATATGGKFLFYTENLTAPDPEEYVGRMRNIYRLRYTSTVSQSGTHSVKAVATYGNLTAETPETQFTIDLNMPSAVLINLPPQIDRVYADGPEGKILQPSVITIQASITFPDGYKRQLRASRLYVDGEVIVENTEEPFDYFGWQLDEYRFSGEHLVAVEVEDILGFRNISPPASVMITVASPYPSWLVGILKFINTGGWIPLLVVAAGGSLLAGLRLRRRWIENRRSRSFSVGINEFDDPMLQSVPGLGSALETDYYSETNNPQNPAAANPRDSAPRLIWAGKTPPPAGIEEIVLENQETIIGSDNTQSGIVLADAAISPQHVLLVKNERGSVRIADLGSDNGTWVNYAPVSSAGLLLHNGDLIRIGPFTFRYKIGKIY</sequence>
<protein>
    <submittedName>
        <fullName evidence="5">Type III secretion system (T3SS) inner membrane Yop/YscD-like protein</fullName>
    </submittedName>
</protein>
<dbReference type="InterPro" id="IPR000253">
    <property type="entry name" value="FHA_dom"/>
</dbReference>
<evidence type="ECO:0000259" key="4">
    <source>
        <dbReference type="PROSITE" id="PS50006"/>
    </source>
</evidence>
<dbReference type="SUPFAM" id="SSF49879">
    <property type="entry name" value="SMAD/FHA domain"/>
    <property type="match status" value="1"/>
</dbReference>
<keyword evidence="2" id="KW-0472">Membrane</keyword>
<gene>
    <name evidence="5" type="ORF">DFR64_3056</name>
</gene>
<organism evidence="5 6">
    <name type="scientific">Pelolinea submarina</name>
    <dbReference type="NCBI Taxonomy" id="913107"/>
    <lineage>
        <taxon>Bacteria</taxon>
        <taxon>Bacillati</taxon>
        <taxon>Chloroflexota</taxon>
        <taxon>Anaerolineae</taxon>
        <taxon>Anaerolineales</taxon>
        <taxon>Anaerolineaceae</taxon>
        <taxon>Pelolinea</taxon>
    </lineage>
</organism>
<keyword evidence="6" id="KW-1185">Reference proteome</keyword>
<comment type="caution">
    <text evidence="5">The sequence shown here is derived from an EMBL/GenBank/DDBJ whole genome shotgun (WGS) entry which is preliminary data.</text>
</comment>
<keyword evidence="2" id="KW-0812">Transmembrane</keyword>
<keyword evidence="3" id="KW-0732">Signal</keyword>
<evidence type="ECO:0000313" key="6">
    <source>
        <dbReference type="Proteomes" id="UP000256388"/>
    </source>
</evidence>
<evidence type="ECO:0000313" key="5">
    <source>
        <dbReference type="EMBL" id="REG04707.1"/>
    </source>
</evidence>
<evidence type="ECO:0000256" key="1">
    <source>
        <dbReference type="SAM" id="MobiDB-lite"/>
    </source>
</evidence>
<evidence type="ECO:0000256" key="3">
    <source>
        <dbReference type="SAM" id="SignalP"/>
    </source>
</evidence>
<feature type="transmembrane region" description="Helical" evidence="2">
    <location>
        <begin position="446"/>
        <end position="465"/>
    </location>
</feature>
<feature type="compositionally biased region" description="Low complexity" evidence="1">
    <location>
        <begin position="509"/>
        <end position="519"/>
    </location>
</feature>
<feature type="chain" id="PRO_5017708844" evidence="3">
    <location>
        <begin position="31"/>
        <end position="627"/>
    </location>
</feature>
<dbReference type="Gene3D" id="2.60.200.20">
    <property type="match status" value="1"/>
</dbReference>
<dbReference type="AlphaFoldDB" id="A0A3E0A2W6"/>
<dbReference type="EMBL" id="QUMS01000006">
    <property type="protein sequence ID" value="REG04707.1"/>
    <property type="molecule type" value="Genomic_DNA"/>
</dbReference>
<dbReference type="PROSITE" id="PS50006">
    <property type="entry name" value="FHA_DOMAIN"/>
    <property type="match status" value="1"/>
</dbReference>
<dbReference type="InterPro" id="IPR008984">
    <property type="entry name" value="SMAD_FHA_dom_sf"/>
</dbReference>
<dbReference type="Pfam" id="PF00498">
    <property type="entry name" value="FHA"/>
    <property type="match status" value="1"/>
</dbReference>
<keyword evidence="2" id="KW-1133">Transmembrane helix</keyword>
<feature type="region of interest" description="Disordered" evidence="1">
    <location>
        <begin position="501"/>
        <end position="523"/>
    </location>
</feature>
<feature type="signal peptide" evidence="3">
    <location>
        <begin position="1"/>
        <end position="30"/>
    </location>
</feature>
<name>A0A3E0A2W6_9CHLR</name>
<dbReference type="CDD" id="cd00060">
    <property type="entry name" value="FHA"/>
    <property type="match status" value="1"/>
</dbReference>
<reference evidence="5 6" key="1">
    <citation type="submission" date="2018-08" db="EMBL/GenBank/DDBJ databases">
        <title>Genomic Encyclopedia of Type Strains, Phase IV (KMG-IV): sequencing the most valuable type-strain genomes for metagenomic binning, comparative biology and taxonomic classification.</title>
        <authorList>
            <person name="Goeker M."/>
        </authorList>
    </citation>
    <scope>NUCLEOTIDE SEQUENCE [LARGE SCALE GENOMIC DNA]</scope>
    <source>
        <strain evidence="5 6">DSM 23923</strain>
    </source>
</reference>
<accession>A0A3E0A2W6</accession>
<proteinExistence type="predicted"/>